<accession>A0AA86Q3C8</accession>
<gene>
    <name evidence="1" type="ORF">HINF_LOCUS32469</name>
    <name evidence="2" type="ORF">HINF_LOCUS43547</name>
</gene>
<reference evidence="1" key="1">
    <citation type="submission" date="2023-06" db="EMBL/GenBank/DDBJ databases">
        <authorList>
            <person name="Kurt Z."/>
        </authorList>
    </citation>
    <scope>NUCLEOTIDE SEQUENCE</scope>
</reference>
<protein>
    <submittedName>
        <fullName evidence="1">Uncharacterized protein</fullName>
    </submittedName>
</protein>
<reference evidence="2 3" key="2">
    <citation type="submission" date="2024-07" db="EMBL/GenBank/DDBJ databases">
        <authorList>
            <person name="Akdeniz Z."/>
        </authorList>
    </citation>
    <scope>NUCLEOTIDE SEQUENCE [LARGE SCALE GENOMIC DNA]</scope>
</reference>
<organism evidence="1">
    <name type="scientific">Hexamita inflata</name>
    <dbReference type="NCBI Taxonomy" id="28002"/>
    <lineage>
        <taxon>Eukaryota</taxon>
        <taxon>Metamonada</taxon>
        <taxon>Diplomonadida</taxon>
        <taxon>Hexamitidae</taxon>
        <taxon>Hexamitinae</taxon>
        <taxon>Hexamita</taxon>
    </lineage>
</organism>
<dbReference type="AlphaFoldDB" id="A0AA86Q3C8"/>
<keyword evidence="3" id="KW-1185">Reference proteome</keyword>
<dbReference type="EMBL" id="CAXDID020000182">
    <property type="protein sequence ID" value="CAL6049736.1"/>
    <property type="molecule type" value="Genomic_DNA"/>
</dbReference>
<proteinExistence type="predicted"/>
<evidence type="ECO:0000313" key="2">
    <source>
        <dbReference type="EMBL" id="CAL6049736.1"/>
    </source>
</evidence>
<dbReference type="Proteomes" id="UP001642409">
    <property type="component" value="Unassembled WGS sequence"/>
</dbReference>
<evidence type="ECO:0000313" key="3">
    <source>
        <dbReference type="Proteomes" id="UP001642409"/>
    </source>
</evidence>
<name>A0AA86Q3C8_9EUKA</name>
<comment type="caution">
    <text evidence="1">The sequence shown here is derived from an EMBL/GenBank/DDBJ whole genome shotgun (WGS) entry which is preliminary data.</text>
</comment>
<sequence length="533" mass="62792">MEVYQLHYFSFSTGDNWKQIMKEQLKTQPSALTEKFRVGEINGQLCVTKALTIQSKTIDNQTTVSGFLTVVLKQPYQFPLNEPYTLFDQNMRFIAGIDDLQYQNGVKQILFRYQYIKNIYVNYTLGNILNILELNNSFWTDAFKNSNQNEYTIVITQNKLTHNNRISESDYNQSEIHQRSVIFKASCDYFVSGYIIVKQLGAIDGLLVVYQDIVLSNYNQDLQLIRTNTIDDISYYYGNLNSRTQSSTYSTNYMYFNNENSVILYKQEIIVILYQLSLPVIILLLILVRQVSVSEPKFDFYSEDQELFQEILSQNINIHNPRMITNHINFIKSLQSDIFYNIQSINTYLPLTEYIFANDLKKYQYLQNIVNHDHIYKYLQKQTEQKEQPNMFSFQILVTSQQYSVILNAILRNKSWISNQYIKFTGSLQVKYISNTILQIKYNSRLASKTSSRVMSSYDLLQDVQKQNQSIEQILEVYVSKVFDDSNLFCDRKLYTPCKVTIFKFKSPIILYNIQLSDLLEQSKLKIYSEWRD</sequence>
<dbReference type="EMBL" id="CATOUU010000735">
    <property type="protein sequence ID" value="CAI9944824.1"/>
    <property type="molecule type" value="Genomic_DNA"/>
</dbReference>
<evidence type="ECO:0000313" key="1">
    <source>
        <dbReference type="EMBL" id="CAI9944824.1"/>
    </source>
</evidence>